<dbReference type="Proteomes" id="UP000199289">
    <property type="component" value="Unassembled WGS sequence"/>
</dbReference>
<dbReference type="EMBL" id="QQST01000001">
    <property type="protein sequence ID" value="RDI70380.1"/>
    <property type="molecule type" value="Genomic_DNA"/>
</dbReference>
<evidence type="ECO:0000313" key="2">
    <source>
        <dbReference type="EMBL" id="RDI70380.1"/>
    </source>
</evidence>
<dbReference type="Proteomes" id="UP000255421">
    <property type="component" value="Unassembled WGS sequence"/>
</dbReference>
<dbReference type="RefSeq" id="WP_092534852.1">
    <property type="nucleotide sequence ID" value="NZ_FNKQ01000002.1"/>
</dbReference>
<feature type="region of interest" description="Disordered" evidence="1">
    <location>
        <begin position="23"/>
        <end position="53"/>
    </location>
</feature>
<protein>
    <submittedName>
        <fullName evidence="2">Transcriptional initiation protein Tat</fullName>
    </submittedName>
</protein>
<evidence type="ECO:0000313" key="5">
    <source>
        <dbReference type="Proteomes" id="UP000255421"/>
    </source>
</evidence>
<accession>A0A1H1AHE7</accession>
<evidence type="ECO:0000313" key="4">
    <source>
        <dbReference type="Proteomes" id="UP000199289"/>
    </source>
</evidence>
<organism evidence="3 4">
    <name type="scientific">Halopelagius longus</name>
    <dbReference type="NCBI Taxonomy" id="1236180"/>
    <lineage>
        <taxon>Archaea</taxon>
        <taxon>Methanobacteriati</taxon>
        <taxon>Methanobacteriota</taxon>
        <taxon>Stenosarchaea group</taxon>
        <taxon>Halobacteria</taxon>
        <taxon>Halobacteriales</taxon>
        <taxon>Haloferacaceae</taxon>
    </lineage>
</organism>
<dbReference type="AlphaFoldDB" id="A0A1H1AHE7"/>
<sequence length="135" mass="14449">MESRPSTRRNVLRVLVVGLSAGCLGSAPGATGPRRPPTAPEGQPRTTPTRPDLYVKTFDFGANDDGTLRVFGEIGNRGTAERIGRVRVAVTVNGETRTRETNVTVPPESSASFEVDFEVTESEFLDGGEIDVDVS</sequence>
<gene>
    <name evidence="2" type="ORF">DWB78_00840</name>
    <name evidence="3" type="ORF">SAMN05216278_1337</name>
</gene>
<dbReference type="OrthoDB" id="307397at2157"/>
<proteinExistence type="predicted"/>
<evidence type="ECO:0000256" key="1">
    <source>
        <dbReference type="SAM" id="MobiDB-lite"/>
    </source>
</evidence>
<evidence type="ECO:0000313" key="3">
    <source>
        <dbReference type="EMBL" id="SDQ39085.1"/>
    </source>
</evidence>
<dbReference type="EMBL" id="FNKQ01000002">
    <property type="protein sequence ID" value="SDQ39085.1"/>
    <property type="molecule type" value="Genomic_DNA"/>
</dbReference>
<keyword evidence="5" id="KW-1185">Reference proteome</keyword>
<reference evidence="3" key="2">
    <citation type="submission" date="2016-10" db="EMBL/GenBank/DDBJ databases">
        <authorList>
            <person name="de Groot N.N."/>
        </authorList>
    </citation>
    <scope>NUCLEOTIDE SEQUENCE [LARGE SCALE GENOMIC DNA]</scope>
    <source>
        <strain evidence="3">CGMCC 1.12397</strain>
    </source>
</reference>
<reference evidence="2 5" key="3">
    <citation type="submission" date="2018-07" db="EMBL/GenBank/DDBJ databases">
        <title>Genome sequence of extremly halophilic archaeon Halopelagius longus strain BC12-B1.</title>
        <authorList>
            <person name="Zhang X."/>
        </authorList>
    </citation>
    <scope>NUCLEOTIDE SEQUENCE [LARGE SCALE GENOMIC DNA]</scope>
    <source>
        <strain evidence="2 5">BC12-B1</strain>
    </source>
</reference>
<reference evidence="4" key="1">
    <citation type="submission" date="2016-10" db="EMBL/GenBank/DDBJ databases">
        <authorList>
            <person name="Varghese N."/>
            <person name="Submissions S."/>
        </authorList>
    </citation>
    <scope>NUCLEOTIDE SEQUENCE [LARGE SCALE GENOMIC DNA]</scope>
    <source>
        <strain evidence="4">CGMCC 1.12397</strain>
    </source>
</reference>
<name>A0A1H1AHE7_9EURY</name>